<evidence type="ECO:0000256" key="7">
    <source>
        <dbReference type="ARBA" id="ARBA00023237"/>
    </source>
</evidence>
<evidence type="ECO:0000256" key="8">
    <source>
        <dbReference type="SAM" id="SignalP"/>
    </source>
</evidence>
<dbReference type="Pfam" id="PF02321">
    <property type="entry name" value="OEP"/>
    <property type="match status" value="1"/>
</dbReference>
<dbReference type="PANTHER" id="PTHR30026:SF20">
    <property type="entry name" value="OUTER MEMBRANE PROTEIN TOLC"/>
    <property type="match status" value="1"/>
</dbReference>
<keyword evidence="8" id="KW-0732">Signal</keyword>
<dbReference type="GO" id="GO:0015562">
    <property type="term" value="F:efflux transmembrane transporter activity"/>
    <property type="evidence" value="ECO:0007669"/>
    <property type="project" value="InterPro"/>
</dbReference>
<keyword evidence="4" id="KW-1134">Transmembrane beta strand</keyword>
<keyword evidence="5" id="KW-0812">Transmembrane</keyword>
<comment type="caution">
    <text evidence="9">The sequence shown here is derived from an EMBL/GenBank/DDBJ whole genome shotgun (WGS) entry which is preliminary data.</text>
</comment>
<evidence type="ECO:0000256" key="4">
    <source>
        <dbReference type="ARBA" id="ARBA00022452"/>
    </source>
</evidence>
<protein>
    <submittedName>
        <fullName evidence="9">TolC family protein</fullName>
    </submittedName>
</protein>
<dbReference type="InterPro" id="IPR003423">
    <property type="entry name" value="OMP_efflux"/>
</dbReference>
<evidence type="ECO:0000313" key="9">
    <source>
        <dbReference type="EMBL" id="HJA85388.1"/>
    </source>
</evidence>
<accession>A0A9D2HWG3</accession>
<dbReference type="Gene3D" id="1.20.1600.10">
    <property type="entry name" value="Outer membrane efflux proteins (OEP)"/>
    <property type="match status" value="1"/>
</dbReference>
<reference evidence="9" key="1">
    <citation type="journal article" date="2021" name="PeerJ">
        <title>Extensive microbial diversity within the chicken gut microbiome revealed by metagenomics and culture.</title>
        <authorList>
            <person name="Gilroy R."/>
            <person name="Ravi A."/>
            <person name="Getino M."/>
            <person name="Pursley I."/>
            <person name="Horton D.L."/>
            <person name="Alikhan N.F."/>
            <person name="Baker D."/>
            <person name="Gharbi K."/>
            <person name="Hall N."/>
            <person name="Watson M."/>
            <person name="Adriaenssens E.M."/>
            <person name="Foster-Nyarko E."/>
            <person name="Jarju S."/>
            <person name="Secka A."/>
            <person name="Antonio M."/>
            <person name="Oren A."/>
            <person name="Chaudhuri R.R."/>
            <person name="La Ragione R."/>
            <person name="Hildebrand F."/>
            <person name="Pallen M.J."/>
        </authorList>
    </citation>
    <scope>NUCLEOTIDE SEQUENCE</scope>
    <source>
        <strain evidence="9">ChiHjej12B11-9795</strain>
    </source>
</reference>
<dbReference type="GO" id="GO:0009279">
    <property type="term" value="C:cell outer membrane"/>
    <property type="evidence" value="ECO:0007669"/>
    <property type="project" value="UniProtKB-SubCell"/>
</dbReference>
<keyword evidence="3" id="KW-0813">Transport</keyword>
<feature type="chain" id="PRO_5039423090" evidence="8">
    <location>
        <begin position="22"/>
        <end position="432"/>
    </location>
</feature>
<dbReference type="GO" id="GO:0015288">
    <property type="term" value="F:porin activity"/>
    <property type="evidence" value="ECO:0007669"/>
    <property type="project" value="TreeGrafter"/>
</dbReference>
<keyword evidence="7" id="KW-0998">Cell outer membrane</keyword>
<dbReference type="SUPFAM" id="SSF56954">
    <property type="entry name" value="Outer membrane efflux proteins (OEP)"/>
    <property type="match status" value="1"/>
</dbReference>
<evidence type="ECO:0000256" key="1">
    <source>
        <dbReference type="ARBA" id="ARBA00004442"/>
    </source>
</evidence>
<feature type="signal peptide" evidence="8">
    <location>
        <begin position="1"/>
        <end position="21"/>
    </location>
</feature>
<evidence type="ECO:0000313" key="10">
    <source>
        <dbReference type="Proteomes" id="UP000823862"/>
    </source>
</evidence>
<organism evidence="9 10">
    <name type="scientific">Candidatus Bacteroides avicola</name>
    <dbReference type="NCBI Taxonomy" id="2838468"/>
    <lineage>
        <taxon>Bacteria</taxon>
        <taxon>Pseudomonadati</taxon>
        <taxon>Bacteroidota</taxon>
        <taxon>Bacteroidia</taxon>
        <taxon>Bacteroidales</taxon>
        <taxon>Bacteroidaceae</taxon>
        <taxon>Bacteroides</taxon>
    </lineage>
</organism>
<evidence type="ECO:0000256" key="5">
    <source>
        <dbReference type="ARBA" id="ARBA00022692"/>
    </source>
</evidence>
<evidence type="ECO:0000256" key="6">
    <source>
        <dbReference type="ARBA" id="ARBA00023136"/>
    </source>
</evidence>
<name>A0A9D2HWG3_9BACE</name>
<reference evidence="9" key="2">
    <citation type="submission" date="2021-04" db="EMBL/GenBank/DDBJ databases">
        <authorList>
            <person name="Gilroy R."/>
        </authorList>
    </citation>
    <scope>NUCLEOTIDE SEQUENCE</scope>
    <source>
        <strain evidence="9">ChiHjej12B11-9795</strain>
    </source>
</reference>
<comment type="similarity">
    <text evidence="2">Belongs to the outer membrane factor (OMF) (TC 1.B.17) family.</text>
</comment>
<dbReference type="Proteomes" id="UP000823862">
    <property type="component" value="Unassembled WGS sequence"/>
</dbReference>
<dbReference type="GO" id="GO:1990281">
    <property type="term" value="C:efflux pump complex"/>
    <property type="evidence" value="ECO:0007669"/>
    <property type="project" value="TreeGrafter"/>
</dbReference>
<gene>
    <name evidence="9" type="ORF">H9950_04200</name>
</gene>
<proteinExistence type="inferred from homology"/>
<keyword evidence="6" id="KW-0472">Membrane</keyword>
<dbReference type="PANTHER" id="PTHR30026">
    <property type="entry name" value="OUTER MEMBRANE PROTEIN TOLC"/>
    <property type="match status" value="1"/>
</dbReference>
<dbReference type="AlphaFoldDB" id="A0A9D2HWG3"/>
<comment type="subcellular location">
    <subcellularLocation>
        <location evidence="1">Cell outer membrane</location>
    </subcellularLocation>
</comment>
<evidence type="ECO:0000256" key="2">
    <source>
        <dbReference type="ARBA" id="ARBA00007613"/>
    </source>
</evidence>
<sequence length="432" mass="49370">MRKWKRYFCLLAWMVAAGVSAQVPADSLLLELETCQRLAQDNYPLVRRYDLIEQARAYDLSHAAKGYLPQLSLSGKATYQSETTELPFDIPGIGHIGLPKDQYQVGIEVQQTVWDGGQIRARKRQTEAASEVDAEKQRVDMYAVRERINQLFFGILLLDEQLRQNDILQDDLKRTYDKVVAYMAHGVANQSDVDAVRVEELNASQQRVSLEVSRRAYIQMLGAFIGRNLPEDVSLRKPVPEQEDEQSVAALPGIARPEVGWLAAQERQIDVQESALKTGYLPRLGVFVQGAYGNPGLNMLKDDFSAWFMAGIRLTWNFGSLYTLKDDRRLLDVKRREVEVSRDAFLFNTRLEAIRQDAQVHGLRRQMADDEEIIRLRGNIRRTAEAKVKNGTMSVTDLLTEINRESGARLAKALHEVQWLMEIWQRKHVLND</sequence>
<dbReference type="InterPro" id="IPR051906">
    <property type="entry name" value="TolC-like"/>
</dbReference>
<dbReference type="EMBL" id="DWZI01000024">
    <property type="protein sequence ID" value="HJA85388.1"/>
    <property type="molecule type" value="Genomic_DNA"/>
</dbReference>
<evidence type="ECO:0000256" key="3">
    <source>
        <dbReference type="ARBA" id="ARBA00022448"/>
    </source>
</evidence>